<evidence type="ECO:0000256" key="1">
    <source>
        <dbReference type="SAM" id="MobiDB-lite"/>
    </source>
</evidence>
<evidence type="ECO:0000313" key="3">
    <source>
        <dbReference type="Proteomes" id="UP000290408"/>
    </source>
</evidence>
<dbReference type="SUPFAM" id="SSF140453">
    <property type="entry name" value="EsxAB dimer-like"/>
    <property type="match status" value="1"/>
</dbReference>
<dbReference type="KEGG" id="jli:EXU32_04805"/>
<feature type="region of interest" description="Disordered" evidence="1">
    <location>
        <begin position="82"/>
        <end position="110"/>
    </location>
</feature>
<protein>
    <submittedName>
        <fullName evidence="2">WXG100 family type VII secretion target</fullName>
    </submittedName>
</protein>
<dbReference type="InterPro" id="IPR010310">
    <property type="entry name" value="T7SS_ESAT-6-like"/>
</dbReference>
<dbReference type="AlphaFoldDB" id="A0A4P6MQ02"/>
<dbReference type="Proteomes" id="UP000290408">
    <property type="component" value="Chromosome"/>
</dbReference>
<reference evidence="2 3" key="1">
    <citation type="submission" date="2019-02" db="EMBL/GenBank/DDBJ databases">
        <title>Genomic data mining of an Antarctic deep-sea actinobacterium, Janibacterlimosus P3-3-X1.</title>
        <authorList>
            <person name="Liao L."/>
            <person name="Chen B."/>
        </authorList>
    </citation>
    <scope>NUCLEOTIDE SEQUENCE [LARGE SCALE GENOMIC DNA]</scope>
    <source>
        <strain evidence="2 3">P3-3-X1</strain>
    </source>
</reference>
<name>A0A4P6MQ02_9MICO</name>
<evidence type="ECO:0000313" key="2">
    <source>
        <dbReference type="EMBL" id="QBF45641.1"/>
    </source>
</evidence>
<dbReference type="Pfam" id="PF06013">
    <property type="entry name" value="WXG100"/>
    <property type="match status" value="1"/>
</dbReference>
<dbReference type="InterPro" id="IPR036689">
    <property type="entry name" value="ESAT-6-like_sf"/>
</dbReference>
<accession>A0A4P6MQ02</accession>
<dbReference type="Gene3D" id="1.10.287.1060">
    <property type="entry name" value="ESAT-6-like"/>
    <property type="match status" value="1"/>
</dbReference>
<dbReference type="RefSeq" id="WP_130628877.1">
    <property type="nucleotide sequence ID" value="NZ_CP036164.1"/>
</dbReference>
<sequence length="345" mass="34988">MGEMQEGMDVARVRSIAAQVACLGDDVEAVAKQGRGQLATLSAAWEGPDLETFTGRWDGLEPSIHQLSENLREYSTTMTRNADDQEKGSAGDGRGPDGPGGPGGQRGPVEGPSFIDRIKNLLGGDLKDALNALKKGFGAATGLWGLARFLGGKGNFLQDLKFLSKYLGKSEAVRALGRIGPMTLAEAKAAGLAGWTHKLGSFGGLVRGAGALMGKVAGPLGVVFGGIDIYEGIKNGDWLTAVKGGAGVVSGAAVTALAFGGAALAGTAAAPFILGAAVVGGAVWAGIEIWQNREAIWNGMKTVGSWVGDRASDVYNGVTDAASSVKDTAGSVIKGIGKGLGSVFG</sequence>
<dbReference type="EMBL" id="CP036164">
    <property type="protein sequence ID" value="QBF45641.1"/>
    <property type="molecule type" value="Genomic_DNA"/>
</dbReference>
<organism evidence="2 3">
    <name type="scientific">Janibacter limosus</name>
    <dbReference type="NCBI Taxonomy" id="53458"/>
    <lineage>
        <taxon>Bacteria</taxon>
        <taxon>Bacillati</taxon>
        <taxon>Actinomycetota</taxon>
        <taxon>Actinomycetes</taxon>
        <taxon>Micrococcales</taxon>
        <taxon>Intrasporangiaceae</taxon>
        <taxon>Janibacter</taxon>
    </lineage>
</organism>
<feature type="compositionally biased region" description="Gly residues" evidence="1">
    <location>
        <begin position="90"/>
        <end position="106"/>
    </location>
</feature>
<proteinExistence type="predicted"/>
<gene>
    <name evidence="2" type="ORF">EXU32_04805</name>
</gene>
<keyword evidence="3" id="KW-1185">Reference proteome</keyword>
<dbReference type="OrthoDB" id="4763361at2"/>